<reference evidence="3" key="1">
    <citation type="submission" date="2016-10" db="EMBL/GenBank/DDBJ databases">
        <authorList>
            <person name="Varghese N."/>
            <person name="Submissions S."/>
        </authorList>
    </citation>
    <scope>NUCLEOTIDE SEQUENCE [LARGE SCALE GENOMIC DNA]</scope>
    <source>
        <strain evidence="3">DSM 17044</strain>
    </source>
</reference>
<name>A0A1H7NZJ9_STIAU</name>
<evidence type="ECO:0008006" key="4">
    <source>
        <dbReference type="Google" id="ProtNLM"/>
    </source>
</evidence>
<dbReference type="RefSeq" id="WP_075006464.1">
    <property type="nucleotide sequence ID" value="NZ_FOAP01000005.1"/>
</dbReference>
<keyword evidence="1" id="KW-0732">Signal</keyword>
<organism evidence="2 3">
    <name type="scientific">Stigmatella aurantiaca</name>
    <dbReference type="NCBI Taxonomy" id="41"/>
    <lineage>
        <taxon>Bacteria</taxon>
        <taxon>Pseudomonadati</taxon>
        <taxon>Myxococcota</taxon>
        <taxon>Myxococcia</taxon>
        <taxon>Myxococcales</taxon>
        <taxon>Cystobacterineae</taxon>
        <taxon>Archangiaceae</taxon>
        <taxon>Stigmatella</taxon>
    </lineage>
</organism>
<keyword evidence="3" id="KW-1185">Reference proteome</keyword>
<sequence length="260" mass="29022">MRLLLPCLLLLALARCSKPAEPSPALLTEVRRRLAERDARLGSYRLEGQTREGEAPPVAYAFAYRAPQRLRAWLGAPLSRTFSWDGERLFEQSDADKRFTTFAMELSPERQAGFLTEVFSPLMPEGLRAPLLPGTLSAKRVSHTRAPEAVELSAGVDTAGTPGLRVTYTLRWPHLDFLSRSTQQADGTTLEVRMEEEQCEEVLQLCVPKRLTRWVAGQQVGEMTLSRIELNPVLPKDTFTLVAPEGYAVESRTLVNSEAK</sequence>
<protein>
    <recommendedName>
        <fullName evidence="4">Lipoprotein</fullName>
    </recommendedName>
</protein>
<dbReference type="Proteomes" id="UP000182719">
    <property type="component" value="Unassembled WGS sequence"/>
</dbReference>
<accession>A0A1H7NZJ9</accession>
<proteinExistence type="predicted"/>
<evidence type="ECO:0000313" key="3">
    <source>
        <dbReference type="Proteomes" id="UP000182719"/>
    </source>
</evidence>
<feature type="chain" id="PRO_5010176395" description="Lipoprotein" evidence="1">
    <location>
        <begin position="21"/>
        <end position="260"/>
    </location>
</feature>
<dbReference type="EMBL" id="FOAP01000005">
    <property type="protein sequence ID" value="SEL28943.1"/>
    <property type="molecule type" value="Genomic_DNA"/>
</dbReference>
<evidence type="ECO:0000313" key="2">
    <source>
        <dbReference type="EMBL" id="SEL28943.1"/>
    </source>
</evidence>
<gene>
    <name evidence="2" type="ORF">SAMN05444354_105124</name>
</gene>
<evidence type="ECO:0000256" key="1">
    <source>
        <dbReference type="SAM" id="SignalP"/>
    </source>
</evidence>
<feature type="signal peptide" evidence="1">
    <location>
        <begin position="1"/>
        <end position="20"/>
    </location>
</feature>
<dbReference type="OrthoDB" id="5495209at2"/>
<dbReference type="AlphaFoldDB" id="A0A1H7NZJ9"/>